<evidence type="ECO:0000313" key="2">
    <source>
        <dbReference type="EMBL" id="MDX6188430.1"/>
    </source>
</evidence>
<comment type="caution">
    <text evidence="2">The sequence shown here is derived from an EMBL/GenBank/DDBJ whole genome shotgun (WGS) entry which is preliminary data.</text>
</comment>
<accession>A0ABU4RAE3</accession>
<sequence length="273" mass="30226">MKELTKIGRLFYGIGIVALGIHQLIIKDFRSEILSPFPEWAHHFNIFPILTGIALILTGIIISGLFKIKFVDTKKTCLYLGFCFLALVLISHLPYIFIPSPKVSGPQILISAVEELAYSGGAFVMAGSFPTNVSDKNQTSSFTSFLEKLIPCGRIFYSLLILLFGCSHFLFADFIATMIPKWLPTPMFWTYFTGVALICAAISIIFKIAIKPITFLLAIMLFLFFLLFHMPYAIANPSTEGGNEIVRTIIALLFCGIALVIAVTNGSKKDSFS</sequence>
<feature type="transmembrane region" description="Helical" evidence="1">
    <location>
        <begin position="155"/>
        <end position="176"/>
    </location>
</feature>
<dbReference type="EMBL" id="JAWXVI010000002">
    <property type="protein sequence ID" value="MDX6188430.1"/>
    <property type="molecule type" value="Genomic_DNA"/>
</dbReference>
<organism evidence="2 3">
    <name type="scientific">Flavobacterium cupriresistens</name>
    <dbReference type="NCBI Taxonomy" id="2893885"/>
    <lineage>
        <taxon>Bacteria</taxon>
        <taxon>Pseudomonadati</taxon>
        <taxon>Bacteroidota</taxon>
        <taxon>Flavobacteriia</taxon>
        <taxon>Flavobacteriales</taxon>
        <taxon>Flavobacteriaceae</taxon>
        <taxon>Flavobacterium</taxon>
    </lineage>
</organism>
<evidence type="ECO:0000256" key="1">
    <source>
        <dbReference type="SAM" id="Phobius"/>
    </source>
</evidence>
<dbReference type="RefSeq" id="WP_230005079.1">
    <property type="nucleotide sequence ID" value="NZ_CP087134.1"/>
</dbReference>
<feature type="transmembrane region" description="Helical" evidence="1">
    <location>
        <begin position="46"/>
        <end position="66"/>
    </location>
</feature>
<reference evidence="2 3" key="1">
    <citation type="submission" date="2023-11" db="EMBL/GenBank/DDBJ databases">
        <title>Unpublished Manusciprt.</title>
        <authorList>
            <person name="Saticioglu I.B."/>
            <person name="Ay H."/>
            <person name="Ajmi N."/>
            <person name="Altun S."/>
            <person name="Duman M."/>
        </authorList>
    </citation>
    <scope>NUCLEOTIDE SEQUENCE [LARGE SCALE GENOMIC DNA]</scope>
    <source>
        <strain evidence="2 3">Fl-318</strain>
    </source>
</reference>
<keyword evidence="3" id="KW-1185">Reference proteome</keyword>
<gene>
    <name evidence="2" type="ORF">SGQ83_03635</name>
</gene>
<keyword evidence="1" id="KW-1133">Transmembrane helix</keyword>
<name>A0ABU4RAE3_9FLAO</name>
<feature type="transmembrane region" description="Helical" evidence="1">
    <location>
        <begin position="188"/>
        <end position="206"/>
    </location>
</feature>
<evidence type="ECO:0000313" key="3">
    <source>
        <dbReference type="Proteomes" id="UP001273350"/>
    </source>
</evidence>
<keyword evidence="1" id="KW-0472">Membrane</keyword>
<feature type="transmembrane region" description="Helical" evidence="1">
    <location>
        <begin position="117"/>
        <end position="134"/>
    </location>
</feature>
<feature type="transmembrane region" description="Helical" evidence="1">
    <location>
        <begin position="78"/>
        <end position="97"/>
    </location>
</feature>
<feature type="transmembrane region" description="Helical" evidence="1">
    <location>
        <begin position="245"/>
        <end position="264"/>
    </location>
</feature>
<evidence type="ECO:0008006" key="4">
    <source>
        <dbReference type="Google" id="ProtNLM"/>
    </source>
</evidence>
<feature type="transmembrane region" description="Helical" evidence="1">
    <location>
        <begin position="213"/>
        <end position="233"/>
    </location>
</feature>
<protein>
    <recommendedName>
        <fullName evidence="4">DoxX family membrane protein</fullName>
    </recommendedName>
</protein>
<feature type="transmembrane region" description="Helical" evidence="1">
    <location>
        <begin position="7"/>
        <end position="26"/>
    </location>
</feature>
<proteinExistence type="predicted"/>
<keyword evidence="1" id="KW-0812">Transmembrane</keyword>
<dbReference type="Proteomes" id="UP001273350">
    <property type="component" value="Unassembled WGS sequence"/>
</dbReference>